<dbReference type="AlphaFoldDB" id="A0A8J6Y0S7"/>
<dbReference type="GO" id="GO:0016491">
    <property type="term" value="F:oxidoreductase activity"/>
    <property type="evidence" value="ECO:0007669"/>
    <property type="project" value="InterPro"/>
</dbReference>
<organism evidence="2 3">
    <name type="scientific">Candidatus Sulfomarinibacter kjeldsenii</name>
    <dbReference type="NCBI Taxonomy" id="2885994"/>
    <lineage>
        <taxon>Bacteria</taxon>
        <taxon>Pseudomonadati</taxon>
        <taxon>Acidobacteriota</taxon>
        <taxon>Thermoanaerobaculia</taxon>
        <taxon>Thermoanaerobaculales</taxon>
        <taxon>Candidatus Sulfomarinibacteraceae</taxon>
        <taxon>Candidatus Sulfomarinibacter</taxon>
    </lineage>
</organism>
<dbReference type="Gene3D" id="3.40.30.10">
    <property type="entry name" value="Glutaredoxin"/>
    <property type="match status" value="1"/>
</dbReference>
<accession>A0A8J6Y0S7</accession>
<gene>
    <name evidence="2" type="ORF">IFJ97_05385</name>
</gene>
<dbReference type="EMBL" id="JACXWA010000087">
    <property type="protein sequence ID" value="MBD3870776.1"/>
    <property type="molecule type" value="Genomic_DNA"/>
</dbReference>
<evidence type="ECO:0000259" key="1">
    <source>
        <dbReference type="Pfam" id="PF00578"/>
    </source>
</evidence>
<protein>
    <submittedName>
        <fullName evidence="2">Redoxin domain-containing protein</fullName>
    </submittedName>
</protein>
<dbReference type="SUPFAM" id="SSF52833">
    <property type="entry name" value="Thioredoxin-like"/>
    <property type="match status" value="1"/>
</dbReference>
<dbReference type="Proteomes" id="UP000598633">
    <property type="component" value="Unassembled WGS sequence"/>
</dbReference>
<name>A0A8J6Y0S7_9BACT</name>
<dbReference type="Pfam" id="PF00578">
    <property type="entry name" value="AhpC-TSA"/>
    <property type="match status" value="1"/>
</dbReference>
<evidence type="ECO:0000313" key="2">
    <source>
        <dbReference type="EMBL" id="MBD3870776.1"/>
    </source>
</evidence>
<proteinExistence type="predicted"/>
<dbReference type="GO" id="GO:0016209">
    <property type="term" value="F:antioxidant activity"/>
    <property type="evidence" value="ECO:0007669"/>
    <property type="project" value="InterPro"/>
</dbReference>
<sequence>MIPVGQPFVDFELEAQDGTTVSSADLEGRPFLLFFYPKASTPG</sequence>
<reference evidence="2 3" key="1">
    <citation type="submission" date="2020-08" db="EMBL/GenBank/DDBJ databases">
        <title>Acidobacteriota in marine sediments use diverse sulfur dissimilation pathways.</title>
        <authorList>
            <person name="Wasmund K."/>
        </authorList>
    </citation>
    <scope>NUCLEOTIDE SEQUENCE [LARGE SCALE GENOMIC DNA]</scope>
    <source>
        <strain evidence="2">MAG AM3-A</strain>
    </source>
</reference>
<dbReference type="InterPro" id="IPR036249">
    <property type="entry name" value="Thioredoxin-like_sf"/>
</dbReference>
<evidence type="ECO:0000313" key="3">
    <source>
        <dbReference type="Proteomes" id="UP000598633"/>
    </source>
</evidence>
<feature type="domain" description="Alkyl hydroperoxide reductase subunit C/ Thiol specific antioxidant" evidence="1">
    <location>
        <begin position="4"/>
        <end position="43"/>
    </location>
</feature>
<dbReference type="InterPro" id="IPR000866">
    <property type="entry name" value="AhpC/TSA"/>
</dbReference>
<comment type="caution">
    <text evidence="2">The sequence shown here is derived from an EMBL/GenBank/DDBJ whole genome shotgun (WGS) entry which is preliminary data.</text>
</comment>